<name>A0A1G6NES1_9ACTN</name>
<sequence>MREAGLPDGTGPLVLRPPGSLWNLHRVPVGPRDGPWRRPPRWARPWSRALFAGCAARLRGALGGGSDVGGTCAYARHQRCGGAHRASRAGEFGRLFPVGDECDGAYDLVPGG</sequence>
<evidence type="ECO:0000313" key="2">
    <source>
        <dbReference type="Proteomes" id="UP000182100"/>
    </source>
</evidence>
<dbReference type="Proteomes" id="UP000182100">
    <property type="component" value="Unassembled WGS sequence"/>
</dbReference>
<dbReference type="AlphaFoldDB" id="A0A1G6NES1"/>
<organism evidence="1 2">
    <name type="scientific">Streptomyces prasinopilosus</name>
    <dbReference type="NCBI Taxonomy" id="67344"/>
    <lineage>
        <taxon>Bacteria</taxon>
        <taxon>Bacillati</taxon>
        <taxon>Actinomycetota</taxon>
        <taxon>Actinomycetes</taxon>
        <taxon>Kitasatosporales</taxon>
        <taxon>Streptomycetaceae</taxon>
        <taxon>Streptomyces</taxon>
    </lineage>
</organism>
<dbReference type="EMBL" id="FMZK01000003">
    <property type="protein sequence ID" value="SDC65924.1"/>
    <property type="molecule type" value="Genomic_DNA"/>
</dbReference>
<proteinExistence type="predicted"/>
<accession>A0A1G6NES1</accession>
<keyword evidence="2" id="KW-1185">Reference proteome</keyword>
<reference evidence="2" key="1">
    <citation type="submission" date="2016-10" db="EMBL/GenBank/DDBJ databases">
        <authorList>
            <person name="Varghese N."/>
            <person name="Submissions S."/>
        </authorList>
    </citation>
    <scope>NUCLEOTIDE SEQUENCE [LARGE SCALE GENOMIC DNA]</scope>
    <source>
        <strain evidence="2">CGMCC 4.3504</strain>
    </source>
</reference>
<gene>
    <name evidence="1" type="ORF">SAMN05216505_10371</name>
</gene>
<dbReference type="STRING" id="67344.SAMN05216505_10371"/>
<protein>
    <submittedName>
        <fullName evidence="1">Uncharacterized protein</fullName>
    </submittedName>
</protein>
<evidence type="ECO:0000313" key="1">
    <source>
        <dbReference type="EMBL" id="SDC65924.1"/>
    </source>
</evidence>